<dbReference type="PROSITE" id="PS51462">
    <property type="entry name" value="NUDIX"/>
    <property type="match status" value="1"/>
</dbReference>
<sequence length="235" mass="26055">MSSQPPGLIRDPRGIPVIGHDDHLPPVPADRLSADALRRRLASPPAWTPAFAGDAARIGLTREPAHAAVLVALVERDDGLHVLLTRRTDHLKDHAGQISFPGGRTEPGERDAVETALREAEEEVGLQARHIEVIGRMPVYRTVTSFIVTPVIALVRPTFTLQIDPQEVAEAFEVPLAFLMTPAHHRRHRHEADGLSRQFLSMPWQGRDAQGEVREYFIWGATAAMLRNLYHLLSA</sequence>
<dbReference type="EMBL" id="SGWV01000011">
    <property type="protein sequence ID" value="RZS51981.1"/>
    <property type="molecule type" value="Genomic_DNA"/>
</dbReference>
<dbReference type="RefSeq" id="WP_130483005.1">
    <property type="nucleotide sequence ID" value="NZ_SGWV01000011.1"/>
</dbReference>
<evidence type="ECO:0000256" key="2">
    <source>
        <dbReference type="ARBA" id="ARBA00001946"/>
    </source>
</evidence>
<dbReference type="GO" id="GO:0010945">
    <property type="term" value="F:coenzyme A diphosphatase activity"/>
    <property type="evidence" value="ECO:0007669"/>
    <property type="project" value="InterPro"/>
</dbReference>
<keyword evidence="3" id="KW-0479">Metal-binding</keyword>
<evidence type="ECO:0000313" key="9">
    <source>
        <dbReference type="EMBL" id="RZS51981.1"/>
    </source>
</evidence>
<feature type="domain" description="Nudix hydrolase" evidence="8">
    <location>
        <begin position="64"/>
        <end position="200"/>
    </location>
</feature>
<evidence type="ECO:0000256" key="7">
    <source>
        <dbReference type="SAM" id="MobiDB-lite"/>
    </source>
</evidence>
<keyword evidence="10" id="KW-1185">Reference proteome</keyword>
<comment type="cofactor">
    <cofactor evidence="1">
        <name>Mn(2+)</name>
        <dbReference type="ChEBI" id="CHEBI:29035"/>
    </cofactor>
</comment>
<evidence type="ECO:0000256" key="1">
    <source>
        <dbReference type="ARBA" id="ARBA00001936"/>
    </source>
</evidence>
<dbReference type="InterPro" id="IPR000086">
    <property type="entry name" value="NUDIX_hydrolase_dom"/>
</dbReference>
<evidence type="ECO:0000256" key="6">
    <source>
        <dbReference type="ARBA" id="ARBA00023211"/>
    </source>
</evidence>
<dbReference type="CDD" id="cd03426">
    <property type="entry name" value="NUDIX_CoAse_Nudt7"/>
    <property type="match status" value="1"/>
</dbReference>
<comment type="caution">
    <text evidence="9">The sequence shown here is derived from an EMBL/GenBank/DDBJ whole genome shotgun (WGS) entry which is preliminary data.</text>
</comment>
<dbReference type="InterPro" id="IPR015797">
    <property type="entry name" value="NUDIX_hydrolase-like_dom_sf"/>
</dbReference>
<evidence type="ECO:0000256" key="3">
    <source>
        <dbReference type="ARBA" id="ARBA00022723"/>
    </source>
</evidence>
<name>A0A4Q7LDI3_9BURK</name>
<comment type="cofactor">
    <cofactor evidence="2">
        <name>Mg(2+)</name>
        <dbReference type="ChEBI" id="CHEBI:18420"/>
    </cofactor>
</comment>
<dbReference type="Proteomes" id="UP000293433">
    <property type="component" value="Unassembled WGS sequence"/>
</dbReference>
<proteinExistence type="predicted"/>
<feature type="region of interest" description="Disordered" evidence="7">
    <location>
        <begin position="1"/>
        <end position="23"/>
    </location>
</feature>
<dbReference type="InterPro" id="IPR045121">
    <property type="entry name" value="CoAse"/>
</dbReference>
<dbReference type="PANTHER" id="PTHR12992">
    <property type="entry name" value="NUDIX HYDROLASE"/>
    <property type="match status" value="1"/>
</dbReference>
<keyword evidence="4" id="KW-0378">Hydrolase</keyword>
<evidence type="ECO:0000256" key="5">
    <source>
        <dbReference type="ARBA" id="ARBA00022842"/>
    </source>
</evidence>
<evidence type="ECO:0000259" key="8">
    <source>
        <dbReference type="PROSITE" id="PS51462"/>
    </source>
</evidence>
<dbReference type="SUPFAM" id="SSF55811">
    <property type="entry name" value="Nudix"/>
    <property type="match status" value="1"/>
</dbReference>
<evidence type="ECO:0000256" key="4">
    <source>
        <dbReference type="ARBA" id="ARBA00022801"/>
    </source>
</evidence>
<dbReference type="AlphaFoldDB" id="A0A4Q7LDI3"/>
<dbReference type="PANTHER" id="PTHR12992:SF11">
    <property type="entry name" value="MITOCHONDRIAL COENZYME A DIPHOSPHATASE NUDT8"/>
    <property type="match status" value="1"/>
</dbReference>
<organism evidence="9 10">
    <name type="scientific">Sphaerotilus mobilis</name>
    <dbReference type="NCBI Taxonomy" id="47994"/>
    <lineage>
        <taxon>Bacteria</taxon>
        <taxon>Pseudomonadati</taxon>
        <taxon>Pseudomonadota</taxon>
        <taxon>Betaproteobacteria</taxon>
        <taxon>Burkholderiales</taxon>
        <taxon>Sphaerotilaceae</taxon>
        <taxon>Sphaerotilus</taxon>
    </lineage>
</organism>
<protein>
    <submittedName>
        <fullName evidence="9">ADP-ribose pyrophosphatase YjhB (NUDIX family)</fullName>
    </submittedName>
</protein>
<keyword evidence="5" id="KW-0460">Magnesium</keyword>
<reference evidence="9 10" key="1">
    <citation type="submission" date="2019-02" db="EMBL/GenBank/DDBJ databases">
        <title>Genomic Encyclopedia of Type Strains, Phase IV (KMG-IV): sequencing the most valuable type-strain genomes for metagenomic binning, comparative biology and taxonomic classification.</title>
        <authorList>
            <person name="Goeker M."/>
        </authorList>
    </citation>
    <scope>NUCLEOTIDE SEQUENCE [LARGE SCALE GENOMIC DNA]</scope>
    <source>
        <strain evidence="9 10">DSM 10617</strain>
    </source>
</reference>
<dbReference type="GO" id="GO:0046872">
    <property type="term" value="F:metal ion binding"/>
    <property type="evidence" value="ECO:0007669"/>
    <property type="project" value="UniProtKB-KW"/>
</dbReference>
<dbReference type="Pfam" id="PF00293">
    <property type="entry name" value="NUDIX"/>
    <property type="match status" value="1"/>
</dbReference>
<gene>
    <name evidence="9" type="ORF">EV685_3167</name>
</gene>
<evidence type="ECO:0000313" key="10">
    <source>
        <dbReference type="Proteomes" id="UP000293433"/>
    </source>
</evidence>
<keyword evidence="6" id="KW-0464">Manganese</keyword>
<accession>A0A4Q7LDI3</accession>
<dbReference type="OrthoDB" id="9802805at2"/>
<dbReference type="Gene3D" id="3.90.79.10">
    <property type="entry name" value="Nucleoside Triphosphate Pyrophosphohydrolase"/>
    <property type="match status" value="1"/>
</dbReference>